<feature type="domain" description="Mga helix-turn-helix" evidence="1">
    <location>
        <begin position="78"/>
        <end position="162"/>
    </location>
</feature>
<dbReference type="STRING" id="1423727.FC34_GL000149"/>
<comment type="caution">
    <text evidence="2">The sequence shown here is derived from an EMBL/GenBank/DDBJ whole genome shotgun (WGS) entry which is preliminary data.</text>
</comment>
<organism evidence="2 3">
    <name type="scientific">Lacticaseibacillus brantae DSM 23927</name>
    <dbReference type="NCBI Taxonomy" id="1423727"/>
    <lineage>
        <taxon>Bacteria</taxon>
        <taxon>Bacillati</taxon>
        <taxon>Bacillota</taxon>
        <taxon>Bacilli</taxon>
        <taxon>Lactobacillales</taxon>
        <taxon>Lactobacillaceae</taxon>
        <taxon>Lacticaseibacillus</taxon>
    </lineage>
</organism>
<reference evidence="2 3" key="1">
    <citation type="journal article" date="2015" name="Genome Announc.">
        <title>Expanding the biotechnology potential of lactobacilli through comparative genomics of 213 strains and associated genera.</title>
        <authorList>
            <person name="Sun Z."/>
            <person name="Harris H.M."/>
            <person name="McCann A."/>
            <person name="Guo C."/>
            <person name="Argimon S."/>
            <person name="Zhang W."/>
            <person name="Yang X."/>
            <person name="Jeffery I.B."/>
            <person name="Cooney J.C."/>
            <person name="Kagawa T.F."/>
            <person name="Liu W."/>
            <person name="Song Y."/>
            <person name="Salvetti E."/>
            <person name="Wrobel A."/>
            <person name="Rasinkangas P."/>
            <person name="Parkhill J."/>
            <person name="Rea M.C."/>
            <person name="O'Sullivan O."/>
            <person name="Ritari J."/>
            <person name="Douillard F.P."/>
            <person name="Paul Ross R."/>
            <person name="Yang R."/>
            <person name="Briner A.E."/>
            <person name="Felis G.E."/>
            <person name="de Vos W.M."/>
            <person name="Barrangou R."/>
            <person name="Klaenhammer T.R."/>
            <person name="Caufield P.W."/>
            <person name="Cui Y."/>
            <person name="Zhang H."/>
            <person name="O'Toole P.W."/>
        </authorList>
    </citation>
    <scope>NUCLEOTIDE SEQUENCE [LARGE SCALE GENOMIC DNA]</scope>
    <source>
        <strain evidence="2 3">DSM 23927</strain>
    </source>
</reference>
<dbReference type="EMBL" id="AYZQ01000001">
    <property type="protein sequence ID" value="KRM72444.1"/>
    <property type="molecule type" value="Genomic_DNA"/>
</dbReference>
<dbReference type="AlphaFoldDB" id="A0A0R2B9S7"/>
<dbReference type="InterPro" id="IPR036388">
    <property type="entry name" value="WH-like_DNA-bd_sf"/>
</dbReference>
<dbReference type="Gene3D" id="1.10.10.10">
    <property type="entry name" value="Winged helix-like DNA-binding domain superfamily/Winged helix DNA-binding domain"/>
    <property type="match status" value="1"/>
</dbReference>
<dbReference type="Pfam" id="PF05043">
    <property type="entry name" value="Mga"/>
    <property type="match status" value="1"/>
</dbReference>
<accession>A0A0R2B9S7</accession>
<name>A0A0R2B9S7_9LACO</name>
<keyword evidence="3" id="KW-1185">Reference proteome</keyword>
<dbReference type="InterPro" id="IPR007737">
    <property type="entry name" value="Mga_HTH"/>
</dbReference>
<dbReference type="RefSeq" id="WP_057893472.1">
    <property type="nucleotide sequence ID" value="NZ_AYZQ01000001.1"/>
</dbReference>
<evidence type="ECO:0000313" key="2">
    <source>
        <dbReference type="EMBL" id="KRM72444.1"/>
    </source>
</evidence>
<protein>
    <submittedName>
        <fullName evidence="2">Transcriptional regulator</fullName>
    </submittedName>
</protein>
<evidence type="ECO:0000259" key="1">
    <source>
        <dbReference type="Pfam" id="PF05043"/>
    </source>
</evidence>
<dbReference type="OrthoDB" id="2309439at2"/>
<evidence type="ECO:0000313" key="3">
    <source>
        <dbReference type="Proteomes" id="UP000051672"/>
    </source>
</evidence>
<dbReference type="PATRIC" id="fig|1423727.3.peg.149"/>
<sequence>MFESYFFDKRALTSNRLFKALKNGGQDDLSINKLSKRVGMSYQQTYNAFQDVMQDLEHISNQKANPDENDFARMAKTVSIDRYRFYLLQQSVSFRFFDTLFITSQPDAKQFCTDYDISLSTLRRRIEPFRQYLSSVQVNLNTSSWELEGTEIDIRSAMVAFYQVSYRGNGWPFADMPREYVHHQLETINAFGEQFVFIPQAVVQKPDLIQLAVQLLRINQGAVLSPQIRMQGLMRYAPEDVHPLIFTRTNFPQQTSTTLSAERNYFYFCQLEKFSVADQLNHSDELIRKFLNQHDNPIKRFADGLMATLYQSGNHLRHAEVQEARVLHANFLRLGFIFFLHNGPSSLLLDFVTQSPLKVADSSLGQLIDGYLASLTEAEPEAIFQSYAPKLNVETYYLASANFAEISYPVTLKVYVAIESATFLARDLMLFLRDITFITIVDDREPKPDVIITSFGDVQRLNQLIHFPLSTNTTVLYWSAEGTDQQFFELYSQLKSLHVHQERQEQQA</sequence>
<dbReference type="Proteomes" id="UP000051672">
    <property type="component" value="Unassembled WGS sequence"/>
</dbReference>
<gene>
    <name evidence="2" type="ORF">FC34_GL000149</name>
</gene>
<proteinExistence type="predicted"/>